<dbReference type="EMBL" id="CAMXCT010006503">
    <property type="protein sequence ID" value="CAI4014853.1"/>
    <property type="molecule type" value="Genomic_DNA"/>
</dbReference>
<evidence type="ECO:0000313" key="1">
    <source>
        <dbReference type="EMBL" id="CAI4014853.1"/>
    </source>
</evidence>
<dbReference type="Proteomes" id="UP001152797">
    <property type="component" value="Unassembled WGS sequence"/>
</dbReference>
<dbReference type="EMBL" id="CAMXCT030006503">
    <property type="protein sequence ID" value="CAL4802165.1"/>
    <property type="molecule type" value="Genomic_DNA"/>
</dbReference>
<proteinExistence type="predicted"/>
<organism evidence="1">
    <name type="scientific">Cladocopium goreaui</name>
    <dbReference type="NCBI Taxonomy" id="2562237"/>
    <lineage>
        <taxon>Eukaryota</taxon>
        <taxon>Sar</taxon>
        <taxon>Alveolata</taxon>
        <taxon>Dinophyceae</taxon>
        <taxon>Suessiales</taxon>
        <taxon>Symbiodiniaceae</taxon>
        <taxon>Cladocopium</taxon>
    </lineage>
</organism>
<dbReference type="AlphaFoldDB" id="A0A9P1DU47"/>
<evidence type="ECO:0000313" key="2">
    <source>
        <dbReference type="EMBL" id="CAL1168228.1"/>
    </source>
</evidence>
<reference evidence="2" key="2">
    <citation type="submission" date="2024-04" db="EMBL/GenBank/DDBJ databases">
        <authorList>
            <person name="Chen Y."/>
            <person name="Shah S."/>
            <person name="Dougan E. K."/>
            <person name="Thang M."/>
            <person name="Chan C."/>
        </authorList>
    </citation>
    <scope>NUCLEOTIDE SEQUENCE [LARGE SCALE GENOMIC DNA]</scope>
</reference>
<evidence type="ECO:0000313" key="3">
    <source>
        <dbReference type="Proteomes" id="UP001152797"/>
    </source>
</evidence>
<comment type="caution">
    <text evidence="1">The sequence shown here is derived from an EMBL/GenBank/DDBJ whole genome shotgun (WGS) entry which is preliminary data.</text>
</comment>
<sequence length="93" mass="10406">MSDFAAFRLTGLYAAWRLPAKDTPSGHTPSVRCRTPTATWATSCWQMRMREGRLPLDDVAFATVIDATVSGGVTWRVALQLLQEEQELRIQVP</sequence>
<protein>
    <submittedName>
        <fullName evidence="1">Uncharacterized protein</fullName>
    </submittedName>
</protein>
<reference evidence="1" key="1">
    <citation type="submission" date="2022-10" db="EMBL/GenBank/DDBJ databases">
        <authorList>
            <person name="Chen Y."/>
            <person name="Dougan E. K."/>
            <person name="Chan C."/>
            <person name="Rhodes N."/>
            <person name="Thang M."/>
        </authorList>
    </citation>
    <scope>NUCLEOTIDE SEQUENCE</scope>
</reference>
<dbReference type="EMBL" id="CAMXCT020006503">
    <property type="protein sequence ID" value="CAL1168228.1"/>
    <property type="molecule type" value="Genomic_DNA"/>
</dbReference>
<keyword evidence="3" id="KW-1185">Reference proteome</keyword>
<accession>A0A9P1DU47</accession>
<gene>
    <name evidence="1" type="ORF">C1SCF055_LOCUS39721</name>
</gene>
<name>A0A9P1DU47_9DINO</name>